<keyword evidence="1" id="KW-0378">Hydrolase</keyword>
<accession>A0ABS7SM52</accession>
<proteinExistence type="predicted"/>
<evidence type="ECO:0000259" key="3">
    <source>
        <dbReference type="Pfam" id="PF00326"/>
    </source>
</evidence>
<dbReference type="InterPro" id="IPR001375">
    <property type="entry name" value="Peptidase_S9_cat"/>
</dbReference>
<feature type="chain" id="PRO_5045247046" evidence="2">
    <location>
        <begin position="23"/>
        <end position="663"/>
    </location>
</feature>
<evidence type="ECO:0000313" key="5">
    <source>
        <dbReference type="Proteomes" id="UP000809349"/>
    </source>
</evidence>
<feature type="signal peptide" evidence="2">
    <location>
        <begin position="1"/>
        <end position="22"/>
    </location>
</feature>
<dbReference type="SUPFAM" id="SSF82171">
    <property type="entry name" value="DPP6 N-terminal domain-like"/>
    <property type="match status" value="1"/>
</dbReference>
<sequence length="663" mass="73653">MRISFPTLILLACAFCASAAPAAEPASPASIPVEQFFKKAALTGASMSPNGRHVALRSISRTGRVMLSVLDVESGKGKPLANYGNADIDSFSWLSDDRIAFSVINVDEGGDVGEPGLYTIDRDGKNLNALSVTLQRPRSFADSDGGGHGYLAEPSVDGFPSTTKDEMLVIAHDDDNSTLRRMSTRTGRTSSIAVPRYTRRWLMGPDGQVKVAMTRRDGRKAVYFRADDKEWVKVHDQEDESPDTFIPLLYVDNKLYVRAHNGKDKAAVYLFDVATRTIDPKPLIVSPDFDVNGYFLVDSKKMLGFRFHIDAEVTVWFDAAMKAAQEEIDQILPGTINTLSVGARSETPYVLINADSDRQDHVYMLFNRETKKRTMLGERRPGIDPAQMSRMNFAHFTARDGLKVPVYVTLPNTKVQKNLPMVVLPGELPWTRNGMWGWQAEVQFLASRGYAVIQSEPRGASGFGVRHSTAGDKQWGLAMQDDLADAVKWAVAEGIADPRRVCIAGSGYGGYAAMMGLIKTPELYRCGVNWSGITDIQSMFDRNWKHIADSYGHADLALRKLVGDPEKDAVQFKATSPLHQAARLKSPLLLAYGEDDQRVPFRHGRKLYEALKPGNPHIEWLSYKSNVEDWRTRANRINLWTRIEAFLDKHIGDQRPPAVAVSN</sequence>
<dbReference type="Pfam" id="PF00326">
    <property type="entry name" value="Peptidase_S9"/>
    <property type="match status" value="1"/>
</dbReference>
<keyword evidence="2" id="KW-0732">Signal</keyword>
<dbReference type="RefSeq" id="WP_223467068.1">
    <property type="nucleotide sequence ID" value="NZ_JAFBIL020000002.1"/>
</dbReference>
<dbReference type="PANTHER" id="PTHR42776:SF27">
    <property type="entry name" value="DIPEPTIDYL PEPTIDASE FAMILY MEMBER 6"/>
    <property type="match status" value="1"/>
</dbReference>
<dbReference type="Gene3D" id="2.120.10.30">
    <property type="entry name" value="TolB, C-terminal domain"/>
    <property type="match status" value="1"/>
</dbReference>
<dbReference type="PANTHER" id="PTHR42776">
    <property type="entry name" value="SERINE PEPTIDASE S9 FAMILY MEMBER"/>
    <property type="match status" value="1"/>
</dbReference>
<gene>
    <name evidence="4" type="ORF">I4X03_005850</name>
</gene>
<dbReference type="InterPro" id="IPR011042">
    <property type="entry name" value="6-blade_b-propeller_TolB-like"/>
</dbReference>
<organism evidence="4 5">
    <name type="scientific">Massilia soli</name>
    <dbReference type="NCBI Taxonomy" id="2792854"/>
    <lineage>
        <taxon>Bacteria</taxon>
        <taxon>Pseudomonadati</taxon>
        <taxon>Pseudomonadota</taxon>
        <taxon>Betaproteobacteria</taxon>
        <taxon>Burkholderiales</taxon>
        <taxon>Oxalobacteraceae</taxon>
        <taxon>Telluria group</taxon>
        <taxon>Massilia</taxon>
    </lineage>
</organism>
<dbReference type="InterPro" id="IPR029058">
    <property type="entry name" value="AB_hydrolase_fold"/>
</dbReference>
<protein>
    <submittedName>
        <fullName evidence="4">Prolyl oligopeptidase family serine peptidase</fullName>
    </submittedName>
</protein>
<evidence type="ECO:0000256" key="2">
    <source>
        <dbReference type="SAM" id="SignalP"/>
    </source>
</evidence>
<dbReference type="Proteomes" id="UP000809349">
    <property type="component" value="Unassembled WGS sequence"/>
</dbReference>
<name>A0ABS7SM52_9BURK</name>
<reference evidence="4 5" key="2">
    <citation type="submission" date="2021-08" db="EMBL/GenBank/DDBJ databases">
        <title>Massilia sp. R798.</title>
        <authorList>
            <person name="Baek J.H."/>
            <person name="Jung H.S."/>
            <person name="Kim K.R."/>
            <person name="Jeon C.O."/>
        </authorList>
    </citation>
    <scope>NUCLEOTIDE SEQUENCE [LARGE SCALE GENOMIC DNA]</scope>
    <source>
        <strain evidence="4 5">R798</strain>
    </source>
</reference>
<comment type="caution">
    <text evidence="4">The sequence shown here is derived from an EMBL/GenBank/DDBJ whole genome shotgun (WGS) entry which is preliminary data.</text>
</comment>
<dbReference type="EMBL" id="JAFBIL020000002">
    <property type="protein sequence ID" value="MBZ2206777.1"/>
    <property type="molecule type" value="Genomic_DNA"/>
</dbReference>
<evidence type="ECO:0000313" key="4">
    <source>
        <dbReference type="EMBL" id="MBZ2206777.1"/>
    </source>
</evidence>
<feature type="domain" description="Peptidase S9 prolyl oligopeptidase catalytic" evidence="3">
    <location>
        <begin position="439"/>
        <end position="653"/>
    </location>
</feature>
<evidence type="ECO:0000256" key="1">
    <source>
        <dbReference type="ARBA" id="ARBA00022801"/>
    </source>
</evidence>
<reference evidence="4 5" key="1">
    <citation type="submission" date="2021-01" db="EMBL/GenBank/DDBJ databases">
        <authorList>
            <person name="Ruan W."/>
            <person name="Khan S.A."/>
            <person name="Jeon C.O."/>
        </authorList>
    </citation>
    <scope>NUCLEOTIDE SEQUENCE [LARGE SCALE GENOMIC DNA]</scope>
    <source>
        <strain evidence="4 5">R798</strain>
    </source>
</reference>
<keyword evidence="5" id="KW-1185">Reference proteome</keyword>
<dbReference type="SUPFAM" id="SSF53474">
    <property type="entry name" value="alpha/beta-Hydrolases"/>
    <property type="match status" value="1"/>
</dbReference>
<dbReference type="Gene3D" id="3.40.50.1820">
    <property type="entry name" value="alpha/beta hydrolase"/>
    <property type="match status" value="1"/>
</dbReference>